<evidence type="ECO:0000256" key="22">
    <source>
        <dbReference type="ARBA" id="ARBA00023316"/>
    </source>
</evidence>
<keyword evidence="12" id="KW-0808">Transferase</keyword>
<gene>
    <name evidence="29" type="ORF">HIJ39_20075</name>
</gene>
<keyword evidence="9" id="KW-0121">Carboxypeptidase</keyword>
<evidence type="ECO:0000256" key="26">
    <source>
        <dbReference type="ARBA" id="ARBA00060592"/>
    </source>
</evidence>
<evidence type="ECO:0000256" key="13">
    <source>
        <dbReference type="ARBA" id="ARBA00022692"/>
    </source>
</evidence>
<proteinExistence type="inferred from homology"/>
<evidence type="ECO:0000256" key="2">
    <source>
        <dbReference type="ARBA" id="ARBA00004401"/>
    </source>
</evidence>
<comment type="caution">
    <text evidence="29">The sequence shown here is derived from an EMBL/GenBank/DDBJ whole genome shotgun (WGS) entry which is preliminary data.</text>
</comment>
<evidence type="ECO:0000256" key="16">
    <source>
        <dbReference type="ARBA" id="ARBA00022968"/>
    </source>
</evidence>
<evidence type="ECO:0000256" key="18">
    <source>
        <dbReference type="ARBA" id="ARBA00022989"/>
    </source>
</evidence>
<dbReference type="GO" id="GO:0008658">
    <property type="term" value="F:penicillin binding"/>
    <property type="evidence" value="ECO:0007669"/>
    <property type="project" value="InterPro"/>
</dbReference>
<keyword evidence="17" id="KW-0573">Peptidoglycan synthesis</keyword>
<evidence type="ECO:0000256" key="3">
    <source>
        <dbReference type="ARBA" id="ARBA00004752"/>
    </source>
</evidence>
<dbReference type="PANTHER" id="PTHR32282">
    <property type="entry name" value="BINDING PROTEIN TRANSPEPTIDASE, PUTATIVE-RELATED"/>
    <property type="match status" value="1"/>
</dbReference>
<evidence type="ECO:0000256" key="21">
    <source>
        <dbReference type="ARBA" id="ARBA00023268"/>
    </source>
</evidence>
<evidence type="ECO:0000256" key="1">
    <source>
        <dbReference type="ARBA" id="ARBA00002624"/>
    </source>
</evidence>
<dbReference type="InterPro" id="IPR050396">
    <property type="entry name" value="Glycosyltr_51/Transpeptidase"/>
</dbReference>
<evidence type="ECO:0000256" key="14">
    <source>
        <dbReference type="ARBA" id="ARBA00022801"/>
    </source>
</evidence>
<keyword evidence="16" id="KW-0735">Signal-anchor</keyword>
<dbReference type="InterPro" id="IPR023346">
    <property type="entry name" value="Lysozyme-like_dom_sf"/>
</dbReference>
<dbReference type="Proteomes" id="UP000533476">
    <property type="component" value="Unassembled WGS sequence"/>
</dbReference>
<evidence type="ECO:0000256" key="17">
    <source>
        <dbReference type="ARBA" id="ARBA00022984"/>
    </source>
</evidence>
<evidence type="ECO:0000256" key="24">
    <source>
        <dbReference type="ARBA" id="ARBA00044770"/>
    </source>
</evidence>
<comment type="similarity">
    <text evidence="4">In the C-terminal section; belongs to the transpeptidase family.</text>
</comment>
<keyword evidence="13" id="KW-0812">Transmembrane</keyword>
<dbReference type="PANTHER" id="PTHR32282:SF11">
    <property type="entry name" value="PENICILLIN-BINDING PROTEIN 1B"/>
    <property type="match status" value="1"/>
</dbReference>
<dbReference type="InterPro" id="IPR036950">
    <property type="entry name" value="PBP_transglycosylase"/>
</dbReference>
<evidence type="ECO:0000256" key="11">
    <source>
        <dbReference type="ARBA" id="ARBA00022676"/>
    </source>
</evidence>
<reference evidence="29 30" key="1">
    <citation type="submission" date="2020-04" db="EMBL/GenBank/DDBJ databases">
        <authorList>
            <person name="Zhang R."/>
            <person name="Schippers A."/>
        </authorList>
    </citation>
    <scope>NUCLEOTIDE SEQUENCE [LARGE SCALE GENOMIC DNA]</scope>
    <source>
        <strain evidence="29 30">DSM 109850</strain>
    </source>
</reference>
<feature type="domain" description="Glycosyl transferase family 51" evidence="28">
    <location>
        <begin position="48"/>
        <end position="222"/>
    </location>
</feature>
<keyword evidence="19" id="KW-0472">Membrane</keyword>
<dbReference type="GO" id="GO:0006508">
    <property type="term" value="P:proteolysis"/>
    <property type="evidence" value="ECO:0007669"/>
    <property type="project" value="UniProtKB-KW"/>
</dbReference>
<dbReference type="GO" id="GO:0071555">
    <property type="term" value="P:cell wall organization"/>
    <property type="evidence" value="ECO:0007669"/>
    <property type="project" value="UniProtKB-KW"/>
</dbReference>
<comment type="pathway">
    <text evidence="3">Cell wall biogenesis; peptidoglycan biosynthesis.</text>
</comment>
<dbReference type="InterPro" id="IPR001460">
    <property type="entry name" value="PCN-bd_Tpept"/>
</dbReference>
<dbReference type="UniPathway" id="UPA00219"/>
<comment type="catalytic activity">
    <reaction evidence="25">
        <text>[GlcNAc-(1-&gt;4)-Mur2Ac(oyl-L-Ala-gamma-D-Glu-L-Lys-D-Ala-D-Ala)](n)-di-trans,octa-cis-undecaprenyl diphosphate + beta-D-GlcNAc-(1-&gt;4)-Mur2Ac(oyl-L-Ala-gamma-D-Glu-L-Lys-D-Ala-D-Ala)-di-trans,octa-cis-undecaprenyl diphosphate = [GlcNAc-(1-&gt;4)-Mur2Ac(oyl-L-Ala-gamma-D-Glu-L-Lys-D-Ala-D-Ala)](n+1)-di-trans,octa-cis-undecaprenyl diphosphate + di-trans,octa-cis-undecaprenyl diphosphate + H(+)</text>
        <dbReference type="Rhea" id="RHEA:23708"/>
        <dbReference type="Rhea" id="RHEA-COMP:9602"/>
        <dbReference type="Rhea" id="RHEA-COMP:9603"/>
        <dbReference type="ChEBI" id="CHEBI:15378"/>
        <dbReference type="ChEBI" id="CHEBI:58405"/>
        <dbReference type="ChEBI" id="CHEBI:60033"/>
        <dbReference type="ChEBI" id="CHEBI:78435"/>
        <dbReference type="EC" id="2.4.99.28"/>
    </reaction>
</comment>
<keyword evidence="11" id="KW-0328">Glycosyltransferase</keyword>
<evidence type="ECO:0000256" key="10">
    <source>
        <dbReference type="ARBA" id="ARBA00022670"/>
    </source>
</evidence>
<dbReference type="GO" id="GO:0005886">
    <property type="term" value="C:plasma membrane"/>
    <property type="evidence" value="ECO:0007669"/>
    <property type="project" value="UniProtKB-SubCell"/>
</dbReference>
<dbReference type="FunFam" id="1.10.3810.10:FF:000001">
    <property type="entry name" value="Penicillin-binding protein 1A"/>
    <property type="match status" value="1"/>
</dbReference>
<dbReference type="GO" id="GO:0008955">
    <property type="term" value="F:peptidoglycan glycosyltransferase activity"/>
    <property type="evidence" value="ECO:0007669"/>
    <property type="project" value="UniProtKB-EC"/>
</dbReference>
<dbReference type="GO" id="GO:0009252">
    <property type="term" value="P:peptidoglycan biosynthetic process"/>
    <property type="evidence" value="ECO:0007669"/>
    <property type="project" value="UniProtKB-UniPathway"/>
</dbReference>
<dbReference type="GO" id="GO:0009002">
    <property type="term" value="F:serine-type D-Ala-D-Ala carboxypeptidase activity"/>
    <property type="evidence" value="ECO:0007669"/>
    <property type="project" value="UniProtKB-EC"/>
</dbReference>
<dbReference type="Gene3D" id="3.40.710.10">
    <property type="entry name" value="DD-peptidase/beta-lactamase superfamily"/>
    <property type="match status" value="1"/>
</dbReference>
<evidence type="ECO:0000259" key="27">
    <source>
        <dbReference type="Pfam" id="PF00905"/>
    </source>
</evidence>
<dbReference type="InterPro" id="IPR012338">
    <property type="entry name" value="Beta-lactam/transpept-like"/>
</dbReference>
<dbReference type="InterPro" id="IPR001264">
    <property type="entry name" value="Glyco_trans_51"/>
</dbReference>
<evidence type="ECO:0000256" key="8">
    <source>
        <dbReference type="ARBA" id="ARBA00022475"/>
    </source>
</evidence>
<comment type="pathway">
    <text evidence="26">Glycan biosynthesis.</text>
</comment>
<evidence type="ECO:0000256" key="5">
    <source>
        <dbReference type="ARBA" id="ARBA00007739"/>
    </source>
</evidence>
<keyword evidence="10" id="KW-0645">Protease</keyword>
<keyword evidence="14" id="KW-0378">Hydrolase</keyword>
<keyword evidence="20" id="KW-0046">Antibiotic resistance</keyword>
<dbReference type="SUPFAM" id="SSF56601">
    <property type="entry name" value="beta-lactamase/transpeptidase-like"/>
    <property type="match status" value="1"/>
</dbReference>
<dbReference type="SUPFAM" id="SSF53955">
    <property type="entry name" value="Lysozyme-like"/>
    <property type="match status" value="1"/>
</dbReference>
<keyword evidence="8" id="KW-1003">Cell membrane</keyword>
<keyword evidence="18" id="KW-1133">Transmembrane helix</keyword>
<evidence type="ECO:0000256" key="12">
    <source>
        <dbReference type="ARBA" id="ARBA00022679"/>
    </source>
</evidence>
<keyword evidence="15" id="KW-0133">Cell shape</keyword>
<sequence>MSILATSALGSFFVGSVVVRALRHMPSVGHLVSVMDRAPSSVIIDASGQVVARLGSPRKQLTPTAQIAPAMRTAMVAIEDHNFYHNPGFDVKSIARAAVVDVLHHSAREGASTITEQLAKNLYLSDQKSLVRKTQEFLLGLQLAHRYTKDQILDLYLNTVYFGQGADGIREAAHVYFDTTPAKLTMAQATMLAGLPQAPSLYDPLVNPNLARARQQQVVDAMIRYHDISAQQGRHILQQPLHFHPEPAASLGQGFPYPWYVDQVVNQLEAQGFTMNQILNGGLRIYTALRPQVYDAAQRAVDQGMTRNFGSPRYLYPAHQAAAVVMNPHNGHVWAIIGGRRHFAFRQDNLAIDADRSTGSAIKPLLDYAPALTRGYTQMSALQDVPIFHNIGGQAWWPSNDDNVYRGYLDLRDALAISDNDIAVHLLNDIGLAYAKEFLAHRFGIAIPQAQSGLDVALGVDTNLLTLTDGYAAIDNGGERIQPVFVTRVVSHQKVVYQPKPSHNRALSEDNAAILTQMMERVLMSKALTNIGPTTYATGHALGIGRPAAAKSGTSNNEADAWFVGFDPQMAVGVWEGDRQGEIAQPWTQSGHGPAYGAVAAGPIWQQIMTAVNQTLKIPATPFSRPPGLVYVPRVSITSGKLASRWTPKDKIEGAWFVRGTQPQTPDTRWRPIRVPASDPTTSWHPGCGPSITVPALERESSWHPGVPRPADAQYWAPTHSCHPFLHLHRSH</sequence>
<dbReference type="RefSeq" id="WP_169102824.1">
    <property type="nucleotide sequence ID" value="NZ_JABBVZ010000128.1"/>
</dbReference>
<organism evidence="29 30">
    <name type="scientific">Sulfobacillus harzensis</name>
    <dbReference type="NCBI Taxonomy" id="2729629"/>
    <lineage>
        <taxon>Bacteria</taxon>
        <taxon>Bacillati</taxon>
        <taxon>Bacillota</taxon>
        <taxon>Clostridia</taxon>
        <taxon>Eubacteriales</taxon>
        <taxon>Clostridiales Family XVII. Incertae Sedis</taxon>
        <taxon>Sulfobacillus</taxon>
    </lineage>
</organism>
<evidence type="ECO:0000256" key="23">
    <source>
        <dbReference type="ARBA" id="ARBA00034000"/>
    </source>
</evidence>
<comment type="similarity">
    <text evidence="5">In the N-terminal section; belongs to the glycosyltransferase 51 family.</text>
</comment>
<keyword evidence="30" id="KW-1185">Reference proteome</keyword>
<evidence type="ECO:0000256" key="9">
    <source>
        <dbReference type="ARBA" id="ARBA00022645"/>
    </source>
</evidence>
<comment type="function">
    <text evidence="1">Cell wall formation. Synthesis of cross-linked peptidoglycan from the lipid intermediates. The enzyme has a penicillin-insensitive transglycosylase N-terminal domain (formation of linear glycan strands) and a penicillin-sensitive transpeptidase C-terminal domain (cross-linking of the peptide subunits).</text>
</comment>
<evidence type="ECO:0000313" key="29">
    <source>
        <dbReference type="EMBL" id="NMP24615.1"/>
    </source>
</evidence>
<evidence type="ECO:0000256" key="6">
    <source>
        <dbReference type="ARBA" id="ARBA00012448"/>
    </source>
</evidence>
<keyword evidence="21" id="KW-0511">Multifunctional enzyme</keyword>
<comment type="catalytic activity">
    <reaction evidence="23">
        <text>Preferential cleavage: (Ac)2-L-Lys-D-Ala-|-D-Ala. Also transpeptidation of peptidyl-alanyl moieties that are N-acyl substituents of D-alanine.</text>
        <dbReference type="EC" id="3.4.16.4"/>
    </reaction>
</comment>
<dbReference type="GO" id="GO:0046677">
    <property type="term" value="P:response to antibiotic"/>
    <property type="evidence" value="ECO:0007669"/>
    <property type="project" value="UniProtKB-KW"/>
</dbReference>
<evidence type="ECO:0000256" key="25">
    <source>
        <dbReference type="ARBA" id="ARBA00049902"/>
    </source>
</evidence>
<dbReference type="GO" id="GO:0030288">
    <property type="term" value="C:outer membrane-bounded periplasmic space"/>
    <property type="evidence" value="ECO:0007669"/>
    <property type="project" value="TreeGrafter"/>
</dbReference>
<dbReference type="Pfam" id="PF00912">
    <property type="entry name" value="Transgly"/>
    <property type="match status" value="1"/>
</dbReference>
<protein>
    <recommendedName>
        <fullName evidence="7">Penicillin-binding protein 1A</fullName>
        <ecNumber evidence="24">2.4.99.28</ecNumber>
        <ecNumber evidence="6">3.4.16.4</ecNumber>
    </recommendedName>
</protein>
<evidence type="ECO:0000256" key="4">
    <source>
        <dbReference type="ARBA" id="ARBA00007090"/>
    </source>
</evidence>
<dbReference type="EC" id="3.4.16.4" evidence="6"/>
<dbReference type="Pfam" id="PF00905">
    <property type="entry name" value="Transpeptidase"/>
    <property type="match status" value="1"/>
</dbReference>
<dbReference type="Gene3D" id="1.10.3810.10">
    <property type="entry name" value="Biosynthetic peptidoglycan transglycosylase-like"/>
    <property type="match status" value="1"/>
</dbReference>
<evidence type="ECO:0000259" key="28">
    <source>
        <dbReference type="Pfam" id="PF00912"/>
    </source>
</evidence>
<keyword evidence="22" id="KW-0961">Cell wall biogenesis/degradation</keyword>
<accession>A0A7Y0L8U0</accession>
<dbReference type="AlphaFoldDB" id="A0A7Y0L8U0"/>
<name>A0A7Y0L8U0_9FIRM</name>
<comment type="subcellular location">
    <subcellularLocation>
        <location evidence="2">Cell membrane</location>
        <topology evidence="2">Single-pass type II membrane protein</topology>
    </subcellularLocation>
</comment>
<evidence type="ECO:0000313" key="30">
    <source>
        <dbReference type="Proteomes" id="UP000533476"/>
    </source>
</evidence>
<dbReference type="EC" id="2.4.99.28" evidence="24"/>
<feature type="domain" description="Penicillin-binding protein transpeptidase" evidence="27">
    <location>
        <begin position="322"/>
        <end position="569"/>
    </location>
</feature>
<dbReference type="EMBL" id="JABBVZ010000128">
    <property type="protein sequence ID" value="NMP24615.1"/>
    <property type="molecule type" value="Genomic_DNA"/>
</dbReference>
<dbReference type="GO" id="GO:0008360">
    <property type="term" value="P:regulation of cell shape"/>
    <property type="evidence" value="ECO:0007669"/>
    <property type="project" value="UniProtKB-KW"/>
</dbReference>
<evidence type="ECO:0000256" key="15">
    <source>
        <dbReference type="ARBA" id="ARBA00022960"/>
    </source>
</evidence>
<evidence type="ECO:0000256" key="7">
    <source>
        <dbReference type="ARBA" id="ARBA00018638"/>
    </source>
</evidence>
<evidence type="ECO:0000256" key="20">
    <source>
        <dbReference type="ARBA" id="ARBA00023251"/>
    </source>
</evidence>
<evidence type="ECO:0000256" key="19">
    <source>
        <dbReference type="ARBA" id="ARBA00023136"/>
    </source>
</evidence>